<sequence>MNESRIPLGPADLLTEVPRSIELDGKPYWLTQEADGTIALLLAYCPHAGGEVLLADGDFYCPLHYWTFDGRSGECTNRGDERLMRRNVELADGQLYACGPDY</sequence>
<keyword evidence="3" id="KW-0408">Iron</keyword>
<organism evidence="6 7">
    <name type="scientific">Cohnella rhizosphaerae</name>
    <dbReference type="NCBI Taxonomy" id="1457232"/>
    <lineage>
        <taxon>Bacteria</taxon>
        <taxon>Bacillati</taxon>
        <taxon>Bacillota</taxon>
        <taxon>Bacilli</taxon>
        <taxon>Bacillales</taxon>
        <taxon>Paenibacillaceae</taxon>
        <taxon>Cohnella</taxon>
    </lineage>
</organism>
<dbReference type="GO" id="GO:0051537">
    <property type="term" value="F:2 iron, 2 sulfur cluster binding"/>
    <property type="evidence" value="ECO:0007669"/>
    <property type="project" value="UniProtKB-KW"/>
</dbReference>
<accession>A0A9X4KQ70</accession>
<dbReference type="Proteomes" id="UP001153404">
    <property type="component" value="Unassembled WGS sequence"/>
</dbReference>
<dbReference type="InterPro" id="IPR017941">
    <property type="entry name" value="Rieske_2Fe-2S"/>
</dbReference>
<dbReference type="CDD" id="cd03467">
    <property type="entry name" value="Rieske"/>
    <property type="match status" value="1"/>
</dbReference>
<dbReference type="RefSeq" id="WP_277529613.1">
    <property type="nucleotide sequence ID" value="NZ_JAPDIA010000002.1"/>
</dbReference>
<evidence type="ECO:0000313" key="6">
    <source>
        <dbReference type="EMBL" id="MDG0808790.1"/>
    </source>
</evidence>
<keyword evidence="1" id="KW-0001">2Fe-2S</keyword>
<dbReference type="Pfam" id="PF00355">
    <property type="entry name" value="Rieske"/>
    <property type="match status" value="1"/>
</dbReference>
<dbReference type="InterPro" id="IPR036922">
    <property type="entry name" value="Rieske_2Fe-2S_sf"/>
</dbReference>
<dbReference type="GO" id="GO:0016705">
    <property type="term" value="F:oxidoreductase activity, acting on paired donors, with incorporation or reduction of molecular oxygen"/>
    <property type="evidence" value="ECO:0007669"/>
    <property type="project" value="UniProtKB-ARBA"/>
</dbReference>
<dbReference type="GO" id="GO:0004497">
    <property type="term" value="F:monooxygenase activity"/>
    <property type="evidence" value="ECO:0007669"/>
    <property type="project" value="UniProtKB-ARBA"/>
</dbReference>
<dbReference type="SUPFAM" id="SSF50022">
    <property type="entry name" value="ISP domain"/>
    <property type="match status" value="1"/>
</dbReference>
<evidence type="ECO:0000256" key="2">
    <source>
        <dbReference type="ARBA" id="ARBA00022723"/>
    </source>
</evidence>
<evidence type="ECO:0000256" key="3">
    <source>
        <dbReference type="ARBA" id="ARBA00023004"/>
    </source>
</evidence>
<comment type="caution">
    <text evidence="6">The sequence shown here is derived from an EMBL/GenBank/DDBJ whole genome shotgun (WGS) entry which is preliminary data.</text>
</comment>
<gene>
    <name evidence="6" type="ORF">OMP40_04835</name>
</gene>
<protein>
    <submittedName>
        <fullName evidence="6">Rieske (2Fe-2S) protein</fullName>
    </submittedName>
</protein>
<reference evidence="6" key="1">
    <citation type="submission" date="2022-10" db="EMBL/GenBank/DDBJ databases">
        <title>Comparative genomic analysis of Cohnella hashimotonis sp. nov., isolated from the International Space Station.</title>
        <authorList>
            <person name="Simpson A."/>
            <person name="Venkateswaran K."/>
        </authorList>
    </citation>
    <scope>NUCLEOTIDE SEQUENCE</scope>
    <source>
        <strain evidence="6">DSM 28161</strain>
    </source>
</reference>
<name>A0A9X4KQ70_9BACL</name>
<dbReference type="PROSITE" id="PS51296">
    <property type="entry name" value="RIESKE"/>
    <property type="match status" value="1"/>
</dbReference>
<proteinExistence type="predicted"/>
<dbReference type="EMBL" id="JAPDIA010000002">
    <property type="protein sequence ID" value="MDG0808790.1"/>
    <property type="molecule type" value="Genomic_DNA"/>
</dbReference>
<keyword evidence="2" id="KW-0479">Metal-binding</keyword>
<keyword evidence="7" id="KW-1185">Reference proteome</keyword>
<feature type="domain" description="Rieske" evidence="5">
    <location>
        <begin position="5"/>
        <end position="97"/>
    </location>
</feature>
<dbReference type="GO" id="GO:0046872">
    <property type="term" value="F:metal ion binding"/>
    <property type="evidence" value="ECO:0007669"/>
    <property type="project" value="UniProtKB-KW"/>
</dbReference>
<keyword evidence="4" id="KW-0411">Iron-sulfur</keyword>
<evidence type="ECO:0000259" key="5">
    <source>
        <dbReference type="PROSITE" id="PS51296"/>
    </source>
</evidence>
<dbReference type="Gene3D" id="2.102.10.10">
    <property type="entry name" value="Rieske [2Fe-2S] iron-sulphur domain"/>
    <property type="match status" value="1"/>
</dbReference>
<evidence type="ECO:0000256" key="1">
    <source>
        <dbReference type="ARBA" id="ARBA00022714"/>
    </source>
</evidence>
<evidence type="ECO:0000256" key="4">
    <source>
        <dbReference type="ARBA" id="ARBA00023014"/>
    </source>
</evidence>
<evidence type="ECO:0000313" key="7">
    <source>
        <dbReference type="Proteomes" id="UP001153404"/>
    </source>
</evidence>
<dbReference type="AlphaFoldDB" id="A0A9X4KQ70"/>